<dbReference type="InterPro" id="IPR049427">
    <property type="entry name" value="Acyl-ACP_TE_C"/>
</dbReference>
<dbReference type="InterPro" id="IPR045023">
    <property type="entry name" value="FATA/B"/>
</dbReference>
<comment type="similarity">
    <text evidence="1">Belongs to the acyl-ACP thioesterase family.</text>
</comment>
<evidence type="ECO:0000259" key="8">
    <source>
        <dbReference type="Pfam" id="PF01643"/>
    </source>
</evidence>
<protein>
    <submittedName>
        <fullName evidence="10">Thioesterase</fullName>
    </submittedName>
</protein>
<dbReference type="RefSeq" id="WP_259136523.1">
    <property type="nucleotide sequence ID" value="NZ_JANUXX010000001.1"/>
</dbReference>
<dbReference type="Pfam" id="PF20791">
    <property type="entry name" value="Acyl-ACP_TE_C"/>
    <property type="match status" value="1"/>
</dbReference>
<evidence type="ECO:0000256" key="5">
    <source>
        <dbReference type="ARBA" id="ARBA00022946"/>
    </source>
</evidence>
<dbReference type="Pfam" id="PF01643">
    <property type="entry name" value="Acyl-ACP_TE"/>
    <property type="match status" value="1"/>
</dbReference>
<keyword evidence="3" id="KW-0378">Hydrolase</keyword>
<keyword evidence="4" id="KW-0276">Fatty acid metabolism</keyword>
<name>A0ABT2F609_9STRE</name>
<dbReference type="PANTHER" id="PTHR31727:SF6">
    <property type="entry name" value="OLEOYL-ACYL CARRIER PROTEIN THIOESTERASE 1, CHLOROPLASTIC"/>
    <property type="match status" value="1"/>
</dbReference>
<dbReference type="InterPro" id="IPR029069">
    <property type="entry name" value="HotDog_dom_sf"/>
</dbReference>
<dbReference type="PANTHER" id="PTHR31727">
    <property type="entry name" value="OLEOYL-ACYL CARRIER PROTEIN THIOESTERASE 1, CHLOROPLASTIC"/>
    <property type="match status" value="1"/>
</dbReference>
<keyword evidence="7" id="KW-0275">Fatty acid biosynthesis</keyword>
<evidence type="ECO:0000256" key="3">
    <source>
        <dbReference type="ARBA" id="ARBA00022801"/>
    </source>
</evidence>
<evidence type="ECO:0000313" key="10">
    <source>
        <dbReference type="EMBL" id="MCS4487466.1"/>
    </source>
</evidence>
<evidence type="ECO:0000256" key="6">
    <source>
        <dbReference type="ARBA" id="ARBA00023098"/>
    </source>
</evidence>
<keyword evidence="6" id="KW-0443">Lipid metabolism</keyword>
<keyword evidence="2" id="KW-0444">Lipid biosynthesis</keyword>
<evidence type="ECO:0000256" key="4">
    <source>
        <dbReference type="ARBA" id="ARBA00022832"/>
    </source>
</evidence>
<dbReference type="CDD" id="cd00586">
    <property type="entry name" value="4HBT"/>
    <property type="match status" value="1"/>
</dbReference>
<sequence length="243" mass="28580">MGLLYSESYQVPFYETDVNHYMKLPHLLSLALQVSGKHSMTLGVGDDVIFEQYGLVWVITDYHLDIIRLPRYAEKIRIETEATAYNRLFCYRNFYIYGEDGTKIITILSTFVLMDFETRKVHPVIENIVSVYKSDKVKKVIHGPRYKPLETPEDRLYHVRYFDLDMNGHVNNSKYLEWMFEAIDFSFLKGHIPKTIDLKYIKEIHYGSDIVSSIETNKNITKHEISVDGVVHARSIIEWQEKE</sequence>
<dbReference type="Proteomes" id="UP001206548">
    <property type="component" value="Unassembled WGS sequence"/>
</dbReference>
<keyword evidence="11" id="KW-1185">Reference proteome</keyword>
<feature type="domain" description="Acyl-ACP thioesterase N-terminal hotdog" evidence="8">
    <location>
        <begin position="3"/>
        <end position="132"/>
    </location>
</feature>
<evidence type="ECO:0000259" key="9">
    <source>
        <dbReference type="Pfam" id="PF20791"/>
    </source>
</evidence>
<keyword evidence="5" id="KW-0809">Transit peptide</keyword>
<dbReference type="InterPro" id="IPR002864">
    <property type="entry name" value="Acyl-ACP_thioesterase_NHD"/>
</dbReference>
<dbReference type="EMBL" id="JANUXX010000001">
    <property type="protein sequence ID" value="MCS4487466.1"/>
    <property type="molecule type" value="Genomic_DNA"/>
</dbReference>
<reference evidence="10 11" key="1">
    <citation type="journal article" date="2023" name="Int. J. Syst. Evol. Microbiol.">
        <title>Streptococcus sciuri sp. nov., Staphylococcus marylandisciuri sp. nov. and Staphylococcus americanisciuri sp. nov., isolated from faeces of eastern grey squirrel (Sciurus carolinensis).</title>
        <authorList>
            <person name="Volokhov D.V."/>
            <person name="Zagorodnyaya T.A."/>
            <person name="Furtak V.A."/>
            <person name="Nattanmai G."/>
            <person name="Randall L."/>
            <person name="Jose S."/>
            <person name="Gao Y."/>
            <person name="Eisenberg T."/>
            <person name="Delmonte P."/>
            <person name="Blom J."/>
            <person name="Mitchell K.K."/>
        </authorList>
    </citation>
    <scope>NUCLEOTIDE SEQUENCE [LARGE SCALE GENOMIC DNA]</scope>
    <source>
        <strain evidence="10 11">SQ9-PEA</strain>
    </source>
</reference>
<evidence type="ECO:0000256" key="1">
    <source>
        <dbReference type="ARBA" id="ARBA00006500"/>
    </source>
</evidence>
<evidence type="ECO:0000256" key="2">
    <source>
        <dbReference type="ARBA" id="ARBA00022516"/>
    </source>
</evidence>
<dbReference type="SUPFAM" id="SSF54637">
    <property type="entry name" value="Thioesterase/thiol ester dehydrase-isomerase"/>
    <property type="match status" value="2"/>
</dbReference>
<dbReference type="Gene3D" id="3.10.129.10">
    <property type="entry name" value="Hotdog Thioesterase"/>
    <property type="match status" value="1"/>
</dbReference>
<evidence type="ECO:0000256" key="7">
    <source>
        <dbReference type="ARBA" id="ARBA00023160"/>
    </source>
</evidence>
<accession>A0ABT2F609</accession>
<feature type="domain" description="Acyl-ACP thioesterase-like C-terminal" evidence="9">
    <location>
        <begin position="147"/>
        <end position="241"/>
    </location>
</feature>
<gene>
    <name evidence="10" type="ORF">NXS10_00520</name>
</gene>
<evidence type="ECO:0000313" key="11">
    <source>
        <dbReference type="Proteomes" id="UP001206548"/>
    </source>
</evidence>
<proteinExistence type="inferred from homology"/>
<organism evidence="10 11">
    <name type="scientific">Streptococcus sciuri</name>
    <dbReference type="NCBI Taxonomy" id="2973939"/>
    <lineage>
        <taxon>Bacteria</taxon>
        <taxon>Bacillati</taxon>
        <taxon>Bacillota</taxon>
        <taxon>Bacilli</taxon>
        <taxon>Lactobacillales</taxon>
        <taxon>Streptococcaceae</taxon>
        <taxon>Streptococcus</taxon>
    </lineage>
</organism>
<comment type="caution">
    <text evidence="10">The sequence shown here is derived from an EMBL/GenBank/DDBJ whole genome shotgun (WGS) entry which is preliminary data.</text>
</comment>